<evidence type="ECO:0000313" key="1">
    <source>
        <dbReference type="EMBL" id="MTD00931.1"/>
    </source>
</evidence>
<dbReference type="AlphaFoldDB" id="A0A6L6G671"/>
<name>A0A6L6G671_STRUB</name>
<comment type="caution">
    <text evidence="1">The sequence shown here is derived from an EMBL/GenBank/DDBJ whole genome shotgun (WGS) entry which is preliminary data.</text>
</comment>
<dbReference type="EMBL" id="WLXI01000007">
    <property type="protein sequence ID" value="MTD00931.1"/>
    <property type="molecule type" value="Genomic_DNA"/>
</dbReference>
<evidence type="ECO:0000313" key="2">
    <source>
        <dbReference type="Proteomes" id="UP000483839"/>
    </source>
</evidence>
<dbReference type="Proteomes" id="UP000483839">
    <property type="component" value="Unassembled WGS sequence"/>
</dbReference>
<gene>
    <name evidence="1" type="ORF">GKS16_01355</name>
</gene>
<accession>A0A6L6G671</accession>
<protein>
    <submittedName>
        <fullName evidence="1">ComC/BlpC family peptide pheromone/bacteriocin</fullName>
    </submittedName>
</protein>
<organism evidence="1 2">
    <name type="scientific">Streptococcus uberis</name>
    <dbReference type="NCBI Taxonomy" id="1349"/>
    <lineage>
        <taxon>Bacteria</taxon>
        <taxon>Bacillati</taxon>
        <taxon>Bacillota</taxon>
        <taxon>Bacilli</taxon>
        <taxon>Lactobacillales</taxon>
        <taxon>Streptococcaceae</taxon>
        <taxon>Streptococcus</taxon>
    </lineage>
</organism>
<dbReference type="RefSeq" id="WP_046388304.1">
    <property type="nucleotide sequence ID" value="NZ_BAABQF010000002.1"/>
</dbReference>
<reference evidence="1 2" key="1">
    <citation type="submission" date="2019-11" db="EMBL/GenBank/DDBJ databases">
        <title>Streptococcus uberis isolated from clinical mastitis cases on a southeastern Queensland dairy.</title>
        <authorList>
            <person name="Workentine M.L."/>
            <person name="Price R."/>
            <person name="Olchowy T."/>
        </authorList>
    </citation>
    <scope>NUCLEOTIDE SEQUENCE [LARGE SCALE GENOMIC DNA]</scope>
    <source>
        <strain evidence="1 2">OLC4459-A17</strain>
    </source>
</reference>
<proteinExistence type="predicted"/>
<sequence length="77" mass="7967">MAKSNLKGETIVQLSKDKKLNEQDLSLITGGRNLGAALQGLFGGFANSPTLEQLNGTKLPKPKSCSPYGTGGTSNAC</sequence>